<dbReference type="InterPro" id="IPR050111">
    <property type="entry name" value="C-type_lectin/snaclec_domain"/>
</dbReference>
<dbReference type="Gene3D" id="3.10.100.10">
    <property type="entry name" value="Mannose-Binding Protein A, subunit A"/>
    <property type="match status" value="2"/>
</dbReference>
<evidence type="ECO:0000313" key="3">
    <source>
        <dbReference type="Proteomes" id="UP000288716"/>
    </source>
</evidence>
<reference evidence="2 3" key="1">
    <citation type="journal article" date="2018" name="Gigascience">
        <title>Genomes of trombidid mites reveal novel predicted allergens and laterally-transferred genes associated with secondary metabolism.</title>
        <authorList>
            <person name="Dong X."/>
            <person name="Chaisiri K."/>
            <person name="Xia D."/>
            <person name="Armstrong S.D."/>
            <person name="Fang Y."/>
            <person name="Donnelly M.J."/>
            <person name="Kadowaki T."/>
            <person name="McGarry J.W."/>
            <person name="Darby A.C."/>
            <person name="Makepeace B.L."/>
        </authorList>
    </citation>
    <scope>NUCLEOTIDE SEQUENCE [LARGE SCALE GENOMIC DNA]</scope>
    <source>
        <strain evidence="2">UoL-UT</strain>
    </source>
</reference>
<dbReference type="CDD" id="cd00037">
    <property type="entry name" value="CLECT"/>
    <property type="match status" value="2"/>
</dbReference>
<dbReference type="VEuPathDB" id="VectorBase:LDEU005156"/>
<gene>
    <name evidence="2" type="ORF">B4U80_13740</name>
</gene>
<name>A0A443SH78_9ACAR</name>
<dbReference type="InterPro" id="IPR016187">
    <property type="entry name" value="CTDL_fold"/>
</dbReference>
<proteinExistence type="predicted"/>
<dbReference type="Proteomes" id="UP000288716">
    <property type="component" value="Unassembled WGS sequence"/>
</dbReference>
<dbReference type="Pfam" id="PF00059">
    <property type="entry name" value="Lectin_C"/>
    <property type="match status" value="2"/>
</dbReference>
<accession>A0A443SH78</accession>
<dbReference type="AlphaFoldDB" id="A0A443SH78"/>
<sequence>MRHTLPLNSSKKRKLFVFMKTLIDVHRTFKHRYKNIYVRICIYKCILCLYLELGGISPESGIPRVISGFCIENWTPYKGKCYHIGNQLLSFSKAQEYCKTLNASLVAVHSKTTNNFLGSLLLKNNVGWVWLNAKQADEGSSQFQWIDGSDFNYTGWISGFPEKPKQNYSDCVYLSDQNGWVTQQLHKNKSVYSPTFSFGFEISKKKQECTQYYLEYYRNPKIHDGSCLHELQRKINKLIDVLNGTQAVDKNLDEKRLKNGNKTYEIFAEKLNFNDAKQKGGSLLEIRDEMENKFISQHLLFDKRYWIGAKRFMLHSSLFLYTNGKKMKYANWPAAEPKPTEMDNCVNIKNGKMHVDICDELFQFICEFENYGTKSSGNVVIEDVMRENHRLSKELNETKLLTNTQSQIMRILLQRS</sequence>
<keyword evidence="2" id="KW-0675">Receptor</keyword>
<protein>
    <submittedName>
        <fullName evidence="2">Macrophage mannose receptor 1-like isoform X2</fullName>
    </submittedName>
</protein>
<dbReference type="EMBL" id="NCKV01002402">
    <property type="protein sequence ID" value="RWS26884.1"/>
    <property type="molecule type" value="Genomic_DNA"/>
</dbReference>
<dbReference type="PANTHER" id="PTHR22803">
    <property type="entry name" value="MANNOSE, PHOSPHOLIPASE, LECTIN RECEPTOR RELATED"/>
    <property type="match status" value="1"/>
</dbReference>
<dbReference type="InterPro" id="IPR016186">
    <property type="entry name" value="C-type_lectin-like/link_sf"/>
</dbReference>
<comment type="caution">
    <text evidence="2">The sequence shown here is derived from an EMBL/GenBank/DDBJ whole genome shotgun (WGS) entry which is preliminary data.</text>
</comment>
<dbReference type="OrthoDB" id="6515532at2759"/>
<dbReference type="InterPro" id="IPR001304">
    <property type="entry name" value="C-type_lectin-like"/>
</dbReference>
<keyword evidence="3" id="KW-1185">Reference proteome</keyword>
<evidence type="ECO:0000313" key="2">
    <source>
        <dbReference type="EMBL" id="RWS26884.1"/>
    </source>
</evidence>
<feature type="domain" description="C-type lectin" evidence="1">
    <location>
        <begin position="77"/>
        <end position="180"/>
    </location>
</feature>
<evidence type="ECO:0000259" key="1">
    <source>
        <dbReference type="PROSITE" id="PS50041"/>
    </source>
</evidence>
<organism evidence="2 3">
    <name type="scientific">Leptotrombidium deliense</name>
    <dbReference type="NCBI Taxonomy" id="299467"/>
    <lineage>
        <taxon>Eukaryota</taxon>
        <taxon>Metazoa</taxon>
        <taxon>Ecdysozoa</taxon>
        <taxon>Arthropoda</taxon>
        <taxon>Chelicerata</taxon>
        <taxon>Arachnida</taxon>
        <taxon>Acari</taxon>
        <taxon>Acariformes</taxon>
        <taxon>Trombidiformes</taxon>
        <taxon>Prostigmata</taxon>
        <taxon>Anystina</taxon>
        <taxon>Parasitengona</taxon>
        <taxon>Trombiculoidea</taxon>
        <taxon>Trombiculidae</taxon>
        <taxon>Leptotrombidium</taxon>
    </lineage>
</organism>
<feature type="domain" description="C-type lectin" evidence="1">
    <location>
        <begin position="277"/>
        <end position="367"/>
    </location>
</feature>
<dbReference type="STRING" id="299467.A0A443SH78"/>
<dbReference type="SMART" id="SM00034">
    <property type="entry name" value="CLECT"/>
    <property type="match status" value="2"/>
</dbReference>
<dbReference type="PROSITE" id="PS50041">
    <property type="entry name" value="C_TYPE_LECTIN_2"/>
    <property type="match status" value="2"/>
</dbReference>
<dbReference type="SUPFAM" id="SSF56436">
    <property type="entry name" value="C-type lectin-like"/>
    <property type="match status" value="2"/>
</dbReference>